<dbReference type="Proteomes" id="UP000295626">
    <property type="component" value="Unassembled WGS sequence"/>
</dbReference>
<dbReference type="Gene3D" id="3.40.50.880">
    <property type="match status" value="1"/>
</dbReference>
<accession>A0ABY2DDC0</accession>
<dbReference type="Pfam" id="PF01965">
    <property type="entry name" value="DJ-1_PfpI"/>
    <property type="match status" value="1"/>
</dbReference>
<protein>
    <submittedName>
        <fullName evidence="3">DJ-1/PfpI family protein</fullName>
    </submittedName>
</protein>
<dbReference type="PROSITE" id="PS51318">
    <property type="entry name" value="TAT"/>
    <property type="match status" value="1"/>
</dbReference>
<name>A0ABY2DDC0_9ACTN</name>
<organism evidence="3 4">
    <name type="scientific">Micromonospora fluostatini</name>
    <dbReference type="NCBI Taxonomy" id="1629071"/>
    <lineage>
        <taxon>Bacteria</taxon>
        <taxon>Bacillati</taxon>
        <taxon>Actinomycetota</taxon>
        <taxon>Actinomycetes</taxon>
        <taxon>Micromonosporales</taxon>
        <taxon>Micromonosporaceae</taxon>
        <taxon>Micromonospora</taxon>
    </lineage>
</organism>
<evidence type="ECO:0000313" key="3">
    <source>
        <dbReference type="EMBL" id="TDB85832.1"/>
    </source>
</evidence>
<feature type="domain" description="DJ-1/PfpI" evidence="2">
    <location>
        <begin position="64"/>
        <end position="228"/>
    </location>
</feature>
<dbReference type="CDD" id="cd03139">
    <property type="entry name" value="GATase1_PfpI_2"/>
    <property type="match status" value="1"/>
</dbReference>
<dbReference type="InterPro" id="IPR002818">
    <property type="entry name" value="DJ-1/PfpI"/>
</dbReference>
<dbReference type="EMBL" id="SMKE01000754">
    <property type="protein sequence ID" value="TDB85832.1"/>
    <property type="molecule type" value="Genomic_DNA"/>
</dbReference>
<dbReference type="InterPro" id="IPR052158">
    <property type="entry name" value="INH-QAR"/>
</dbReference>
<evidence type="ECO:0000313" key="4">
    <source>
        <dbReference type="Proteomes" id="UP000295626"/>
    </source>
</evidence>
<evidence type="ECO:0000259" key="2">
    <source>
        <dbReference type="Pfam" id="PF01965"/>
    </source>
</evidence>
<dbReference type="SUPFAM" id="SSF52317">
    <property type="entry name" value="Class I glutamine amidotransferase-like"/>
    <property type="match status" value="1"/>
</dbReference>
<feature type="compositionally biased region" description="Basic residues" evidence="1">
    <location>
        <begin position="32"/>
        <end position="54"/>
    </location>
</feature>
<dbReference type="InterPro" id="IPR029062">
    <property type="entry name" value="Class_I_gatase-like"/>
</dbReference>
<proteinExistence type="predicted"/>
<reference evidence="3 4" key="1">
    <citation type="submission" date="2019-02" db="EMBL/GenBank/DDBJ databases">
        <title>Draft genome sequences of novel Actinobacteria.</title>
        <authorList>
            <person name="Sahin N."/>
            <person name="Ay H."/>
            <person name="Saygin H."/>
        </authorList>
    </citation>
    <scope>NUCLEOTIDE SEQUENCE [LARGE SCALE GENOMIC DNA]</scope>
    <source>
        <strain evidence="3 4">JCM 30529</strain>
    </source>
</reference>
<sequence length="285" mass="30236">MPDHPNRRQLLTIGAALAATGLTVGAAGPATAHRRSPAGAAHRRPAVGAAHRRPAVGGEEPLDIAFLVFDGLVPLDLVGPLSVLGATGRAGGPPARLHFVGPDLTPIPGGGGSGMQWVPTATYDTLPRPDVLVVPGPGQPSILMQEPRILDYIRAAHQHTRITFGICTGVLLMAAAGILRGRSATTYWAFADELPLSGARFKRHRWVVDGRIVTSAGVSAGMDAALVVAARLWGERAAGRGQAFLEYDPEPPFDYGRVENLPDADEDHLWSLFQSERERVRDVLS</sequence>
<keyword evidence="4" id="KW-1185">Reference proteome</keyword>
<dbReference type="InterPro" id="IPR006311">
    <property type="entry name" value="TAT_signal"/>
</dbReference>
<gene>
    <name evidence="3" type="ORF">E1091_16685</name>
</gene>
<evidence type="ECO:0000256" key="1">
    <source>
        <dbReference type="SAM" id="MobiDB-lite"/>
    </source>
</evidence>
<dbReference type="PANTHER" id="PTHR43130">
    <property type="entry name" value="ARAC-FAMILY TRANSCRIPTIONAL REGULATOR"/>
    <property type="match status" value="1"/>
</dbReference>
<comment type="caution">
    <text evidence="3">The sequence shown here is derived from an EMBL/GenBank/DDBJ whole genome shotgun (WGS) entry which is preliminary data.</text>
</comment>
<dbReference type="PANTHER" id="PTHR43130:SF2">
    <property type="entry name" value="DJ-1_PFPI DOMAIN-CONTAINING PROTEIN"/>
    <property type="match status" value="1"/>
</dbReference>
<feature type="region of interest" description="Disordered" evidence="1">
    <location>
        <begin position="28"/>
        <end position="54"/>
    </location>
</feature>